<evidence type="ECO:0000313" key="1">
    <source>
        <dbReference type="EMBL" id="MDO1512184.1"/>
    </source>
</evidence>
<dbReference type="RefSeq" id="WP_304435306.1">
    <property type="nucleotide sequence ID" value="NZ_JAUKUC010000001.1"/>
</dbReference>
<protein>
    <submittedName>
        <fullName evidence="1">Uncharacterized protein</fullName>
    </submittedName>
</protein>
<comment type="caution">
    <text evidence="1">The sequence shown here is derived from an EMBL/GenBank/DDBJ whole genome shotgun (WGS) entry which is preliminary data.</text>
</comment>
<gene>
    <name evidence="1" type="ORF">Q2T41_05895</name>
</gene>
<accession>A0ABT8RMS7</accession>
<proteinExistence type="predicted"/>
<evidence type="ECO:0000313" key="2">
    <source>
        <dbReference type="Proteomes" id="UP001168579"/>
    </source>
</evidence>
<reference evidence="1" key="2">
    <citation type="submission" date="2023-06" db="EMBL/GenBank/DDBJ databases">
        <authorList>
            <person name="Lucena T."/>
            <person name="Sun Q."/>
        </authorList>
    </citation>
    <scope>NUCLEOTIDE SEQUENCE</scope>
    <source>
        <strain evidence="1">CECT 8869</strain>
    </source>
</reference>
<sequence>MRKTIQVEFKNPLGIFNLDDFSYLYNDKELKRIAEDSSLYFILQRPCLIFRNIKCSTKFLTGEISQPLTGINIKFQLPLYQKDVIETENISNIELHLCYNKSLRTKKI</sequence>
<dbReference type="EMBL" id="JAUKUC010000001">
    <property type="protein sequence ID" value="MDO1512184.1"/>
    <property type="molecule type" value="Genomic_DNA"/>
</dbReference>
<keyword evidence="2" id="KW-1185">Reference proteome</keyword>
<organism evidence="1 2">
    <name type="scientific">Maribacter confluentis</name>
    <dbReference type="NCBI Taxonomy" id="1656093"/>
    <lineage>
        <taxon>Bacteria</taxon>
        <taxon>Pseudomonadati</taxon>
        <taxon>Bacteroidota</taxon>
        <taxon>Flavobacteriia</taxon>
        <taxon>Flavobacteriales</taxon>
        <taxon>Flavobacteriaceae</taxon>
        <taxon>Maribacter</taxon>
    </lineage>
</organism>
<reference evidence="1" key="1">
    <citation type="journal article" date="2014" name="Int. J. Syst. Evol. Microbiol.">
        <title>Complete genome of a new Firmicutes species belonging to the dominant human colonic microbiota ('Ruminococcus bicirculans') reveals two chromosomes and a selective capacity to utilize plant glucans.</title>
        <authorList>
            <consortium name="NISC Comparative Sequencing Program"/>
            <person name="Wegmann U."/>
            <person name="Louis P."/>
            <person name="Goesmann A."/>
            <person name="Henrissat B."/>
            <person name="Duncan S.H."/>
            <person name="Flint H.J."/>
        </authorList>
    </citation>
    <scope>NUCLEOTIDE SEQUENCE</scope>
    <source>
        <strain evidence="1">CECT 8869</strain>
    </source>
</reference>
<name>A0ABT8RMS7_9FLAO</name>
<dbReference type="Proteomes" id="UP001168579">
    <property type="component" value="Unassembled WGS sequence"/>
</dbReference>